<protein>
    <recommendedName>
        <fullName evidence="2">PCI domain-containing protein</fullName>
    </recommendedName>
</protein>
<dbReference type="AlphaFoldDB" id="A0A5C3R4Q6"/>
<sequence>MDFSTFLLHINDAINVQNGHTLAYMLRPTSPHSKDLVKELRNRSYQSMMTHYRGSLVAPWDELAVRYVVMCGHVARKRSNEAFKEVLEMYSSFLKVFAESNGWLLNVLFSLSQVTRDLALDAEAEGSIQGHWKPGDEPASNAARVVTNGFKLCINDRMNPINVSRKWGVYYIAALVFKFYFKMKQIALAKNILRGVEIADLPALTSYPRSHQVAYRYYLGMIDFMNENYTKAEKELEFAFYNCVTSATANQERILSYLIALRILKGLLPSEQLLSRFENVNKLYTPFIKAIKTGNLKAYDDALEAWESTLLKLSLYLIVERARELCIRGLFRKVWLFEGKATRIAIPKFYASLKVSGIEETSSEEAECFVANMIYKGYMRGYIHHDKQMVLLSKDAFPPLKDRPDPFHTLS</sequence>
<evidence type="ECO:0000313" key="4">
    <source>
        <dbReference type="Proteomes" id="UP000305067"/>
    </source>
</evidence>
<dbReference type="OrthoDB" id="10252687at2759"/>
<dbReference type="SMART" id="SM00753">
    <property type="entry name" value="PAM"/>
    <property type="match status" value="1"/>
</dbReference>
<dbReference type="GO" id="GO:0070390">
    <property type="term" value="C:transcription export complex 2"/>
    <property type="evidence" value="ECO:0007669"/>
    <property type="project" value="TreeGrafter"/>
</dbReference>
<dbReference type="GO" id="GO:0003690">
    <property type="term" value="F:double-stranded DNA binding"/>
    <property type="evidence" value="ECO:0007669"/>
    <property type="project" value="InterPro"/>
</dbReference>
<feature type="domain" description="PCI" evidence="2">
    <location>
        <begin position="213"/>
        <end position="397"/>
    </location>
</feature>
<dbReference type="Proteomes" id="UP000305067">
    <property type="component" value="Unassembled WGS sequence"/>
</dbReference>
<organism evidence="3 4">
    <name type="scientific">Pterulicium gracile</name>
    <dbReference type="NCBI Taxonomy" id="1884261"/>
    <lineage>
        <taxon>Eukaryota</taxon>
        <taxon>Fungi</taxon>
        <taxon>Dikarya</taxon>
        <taxon>Basidiomycota</taxon>
        <taxon>Agaricomycotina</taxon>
        <taxon>Agaricomycetes</taxon>
        <taxon>Agaricomycetidae</taxon>
        <taxon>Agaricales</taxon>
        <taxon>Pleurotineae</taxon>
        <taxon>Pterulaceae</taxon>
        <taxon>Pterulicium</taxon>
    </lineage>
</organism>
<gene>
    <name evidence="3" type="ORF">BDV98DRAFT_600080</name>
</gene>
<dbReference type="GO" id="GO:0006368">
    <property type="term" value="P:transcription elongation by RNA polymerase II"/>
    <property type="evidence" value="ECO:0007669"/>
    <property type="project" value="TreeGrafter"/>
</dbReference>
<dbReference type="GO" id="GO:0003723">
    <property type="term" value="F:RNA binding"/>
    <property type="evidence" value="ECO:0007669"/>
    <property type="project" value="InterPro"/>
</dbReference>
<dbReference type="InterPro" id="IPR045114">
    <property type="entry name" value="Csn12-like"/>
</dbReference>
<comment type="similarity">
    <text evidence="1">Belongs to the CSN12 family.</text>
</comment>
<dbReference type="STRING" id="1884261.A0A5C3R4Q6"/>
<evidence type="ECO:0000313" key="3">
    <source>
        <dbReference type="EMBL" id="TFL07829.1"/>
    </source>
</evidence>
<dbReference type="GO" id="GO:0016973">
    <property type="term" value="P:poly(A)+ mRNA export from nucleus"/>
    <property type="evidence" value="ECO:0007669"/>
    <property type="project" value="TreeGrafter"/>
</dbReference>
<accession>A0A5C3R4Q6</accession>
<dbReference type="Pfam" id="PF01399">
    <property type="entry name" value="PCI"/>
    <property type="match status" value="1"/>
</dbReference>
<reference evidence="3 4" key="1">
    <citation type="journal article" date="2019" name="Nat. Ecol. Evol.">
        <title>Megaphylogeny resolves global patterns of mushroom evolution.</title>
        <authorList>
            <person name="Varga T."/>
            <person name="Krizsan K."/>
            <person name="Foldi C."/>
            <person name="Dima B."/>
            <person name="Sanchez-Garcia M."/>
            <person name="Sanchez-Ramirez S."/>
            <person name="Szollosi G.J."/>
            <person name="Szarkandi J.G."/>
            <person name="Papp V."/>
            <person name="Albert L."/>
            <person name="Andreopoulos W."/>
            <person name="Angelini C."/>
            <person name="Antonin V."/>
            <person name="Barry K.W."/>
            <person name="Bougher N.L."/>
            <person name="Buchanan P."/>
            <person name="Buyck B."/>
            <person name="Bense V."/>
            <person name="Catcheside P."/>
            <person name="Chovatia M."/>
            <person name="Cooper J."/>
            <person name="Damon W."/>
            <person name="Desjardin D."/>
            <person name="Finy P."/>
            <person name="Geml J."/>
            <person name="Haridas S."/>
            <person name="Hughes K."/>
            <person name="Justo A."/>
            <person name="Karasinski D."/>
            <person name="Kautmanova I."/>
            <person name="Kiss B."/>
            <person name="Kocsube S."/>
            <person name="Kotiranta H."/>
            <person name="LaButti K.M."/>
            <person name="Lechner B.E."/>
            <person name="Liimatainen K."/>
            <person name="Lipzen A."/>
            <person name="Lukacs Z."/>
            <person name="Mihaltcheva S."/>
            <person name="Morgado L.N."/>
            <person name="Niskanen T."/>
            <person name="Noordeloos M.E."/>
            <person name="Ohm R.A."/>
            <person name="Ortiz-Santana B."/>
            <person name="Ovrebo C."/>
            <person name="Racz N."/>
            <person name="Riley R."/>
            <person name="Savchenko A."/>
            <person name="Shiryaev A."/>
            <person name="Soop K."/>
            <person name="Spirin V."/>
            <person name="Szebenyi C."/>
            <person name="Tomsovsky M."/>
            <person name="Tulloss R.E."/>
            <person name="Uehling J."/>
            <person name="Grigoriev I.V."/>
            <person name="Vagvolgyi C."/>
            <person name="Papp T."/>
            <person name="Martin F.M."/>
            <person name="Miettinen O."/>
            <person name="Hibbett D.S."/>
            <person name="Nagy L.G."/>
        </authorList>
    </citation>
    <scope>NUCLEOTIDE SEQUENCE [LARGE SCALE GENOMIC DNA]</scope>
    <source>
        <strain evidence="3 4">CBS 309.79</strain>
    </source>
</reference>
<dbReference type="PANTHER" id="PTHR12732:SF0">
    <property type="entry name" value="PCI DOMAIN-CONTAINING PROTEIN 2"/>
    <property type="match status" value="1"/>
</dbReference>
<dbReference type="GO" id="GO:0000973">
    <property type="term" value="P:post-transcriptional tethering of RNA polymerase II gene DNA at nuclear periphery"/>
    <property type="evidence" value="ECO:0007669"/>
    <property type="project" value="TreeGrafter"/>
</dbReference>
<dbReference type="InterPro" id="IPR000717">
    <property type="entry name" value="PCI_dom"/>
</dbReference>
<dbReference type="InterPro" id="IPR036388">
    <property type="entry name" value="WH-like_DNA-bd_sf"/>
</dbReference>
<name>A0A5C3R4Q6_9AGAR</name>
<evidence type="ECO:0000259" key="2">
    <source>
        <dbReference type="PROSITE" id="PS50250"/>
    </source>
</evidence>
<dbReference type="Gene3D" id="1.10.10.10">
    <property type="entry name" value="Winged helix-like DNA-binding domain superfamily/Winged helix DNA-binding domain"/>
    <property type="match status" value="1"/>
</dbReference>
<dbReference type="PROSITE" id="PS50250">
    <property type="entry name" value="PCI"/>
    <property type="match status" value="1"/>
</dbReference>
<evidence type="ECO:0000256" key="1">
    <source>
        <dbReference type="ARBA" id="ARBA00025771"/>
    </source>
</evidence>
<keyword evidence="4" id="KW-1185">Reference proteome</keyword>
<dbReference type="PANTHER" id="PTHR12732">
    <property type="entry name" value="UNCHARACTERIZED PROTEASOME COMPONENT REGION PCI-CONTAINING"/>
    <property type="match status" value="1"/>
</dbReference>
<proteinExistence type="inferred from homology"/>
<dbReference type="EMBL" id="ML178814">
    <property type="protein sequence ID" value="TFL07829.1"/>
    <property type="molecule type" value="Genomic_DNA"/>
</dbReference>